<dbReference type="SUPFAM" id="SSF53300">
    <property type="entry name" value="vWA-like"/>
    <property type="match status" value="1"/>
</dbReference>
<organism evidence="3 4">
    <name type="scientific">Marimonas arenosa</name>
    <dbReference type="NCBI Taxonomy" id="1795305"/>
    <lineage>
        <taxon>Bacteria</taxon>
        <taxon>Pseudomonadati</taxon>
        <taxon>Pseudomonadota</taxon>
        <taxon>Alphaproteobacteria</taxon>
        <taxon>Rhodobacterales</taxon>
        <taxon>Paracoccaceae</taxon>
        <taxon>Marimonas</taxon>
    </lineage>
</organism>
<protein>
    <submittedName>
        <fullName evidence="3">VWA domain-containing protein</fullName>
    </submittedName>
</protein>
<dbReference type="Pfam" id="PF13519">
    <property type="entry name" value="VWA_2"/>
    <property type="match status" value="1"/>
</dbReference>
<evidence type="ECO:0000259" key="2">
    <source>
        <dbReference type="PROSITE" id="PS50234"/>
    </source>
</evidence>
<feature type="domain" description="VWFA" evidence="2">
    <location>
        <begin position="26"/>
        <end position="205"/>
    </location>
</feature>
<reference evidence="3" key="2">
    <citation type="submission" date="2023-02" db="EMBL/GenBank/DDBJ databases">
        <title>'Rhodoalgimonas zhirmunskyi' gen. nov., isolated from a red alga.</title>
        <authorList>
            <person name="Nedashkovskaya O.I."/>
            <person name="Otstavnykh N.Y."/>
            <person name="Bystritskaya E.P."/>
            <person name="Balabanova L.A."/>
            <person name="Isaeva M.P."/>
        </authorList>
    </citation>
    <scope>NUCLEOTIDE SEQUENCE</scope>
    <source>
        <strain evidence="3">KCTC 52189</strain>
    </source>
</reference>
<dbReference type="RefSeq" id="WP_306736750.1">
    <property type="nucleotide sequence ID" value="NZ_JANHAX010000005.1"/>
</dbReference>
<evidence type="ECO:0000313" key="4">
    <source>
        <dbReference type="Proteomes" id="UP001226762"/>
    </source>
</evidence>
<keyword evidence="4" id="KW-1185">Reference proteome</keyword>
<dbReference type="Proteomes" id="UP001226762">
    <property type="component" value="Unassembled WGS sequence"/>
</dbReference>
<feature type="signal peptide" evidence="1">
    <location>
        <begin position="1"/>
        <end position="23"/>
    </location>
</feature>
<dbReference type="SMART" id="SM00327">
    <property type="entry name" value="VWA"/>
    <property type="match status" value="1"/>
</dbReference>
<dbReference type="EMBL" id="JANHAX010000005">
    <property type="protein sequence ID" value="MDQ2091461.1"/>
    <property type="molecule type" value="Genomic_DNA"/>
</dbReference>
<dbReference type="PROSITE" id="PS50234">
    <property type="entry name" value="VWFA"/>
    <property type="match status" value="1"/>
</dbReference>
<dbReference type="Gene3D" id="3.40.50.410">
    <property type="entry name" value="von Willebrand factor, type A domain"/>
    <property type="match status" value="1"/>
</dbReference>
<sequence length="554" mass="58251">MIYRIVTGFVLAAWMALPTAAAAQERSMIVLDGSGSMWGQIEGRAKIEIARETLREVLGQVPEGNELGLIVYGHRRKGDCGDIELAVKPQAGTAAAIISFADGVSPKGKTPLSAGVRQAAEALRFTEDKATVILVTDGLETCNADPCALGRELEQLGVDFTAHVVGFGLSAEEGAQVACLADETGGRYFEAGNAEALGRALEETVVKVEAAPEPAPEPEPEPEPAAPEFNLTARTYLAEGGPVLDEPNIRWDLRAVDAAGKVEKRATDGRYAAEFRASVPAGEYELALRVGKVEQRQRVTLSATEETVRDIVLNAGIIEAVGKRAEGDAEADKTIRVDVIAGKLKDGAYGSGRFYMPAGEVTVTGRQGKATAEQVVTLAAGETVQIDVVVGSGVVMPGAVYAAGGPVVDSGQIRFDALSPEADITGKRKVIQGVYGSKAFDLPAGRYVLRAKLDEAVAESAPFAVVAGKRTEVSIDLNAGVAGIDAPGAYRIDVLGPADIQGKRKRLAGKYGEAFNVTLSAGDYLVTVQYESDRADQDVPLTVTAGQRSELRVE</sequence>
<keyword evidence="1" id="KW-0732">Signal</keyword>
<reference evidence="3" key="1">
    <citation type="submission" date="2022-07" db="EMBL/GenBank/DDBJ databases">
        <authorList>
            <person name="Otstavnykh N."/>
            <person name="Isaeva M."/>
            <person name="Bystritskaya E."/>
        </authorList>
    </citation>
    <scope>NUCLEOTIDE SEQUENCE</scope>
    <source>
        <strain evidence="3">KCTC 52189</strain>
    </source>
</reference>
<dbReference type="InterPro" id="IPR036465">
    <property type="entry name" value="vWFA_dom_sf"/>
</dbReference>
<gene>
    <name evidence="3" type="ORF">NO357_16290</name>
</gene>
<evidence type="ECO:0000256" key="1">
    <source>
        <dbReference type="SAM" id="SignalP"/>
    </source>
</evidence>
<dbReference type="AlphaFoldDB" id="A0AAE4B7G0"/>
<comment type="caution">
    <text evidence="3">The sequence shown here is derived from an EMBL/GenBank/DDBJ whole genome shotgun (WGS) entry which is preliminary data.</text>
</comment>
<evidence type="ECO:0000313" key="3">
    <source>
        <dbReference type="EMBL" id="MDQ2091461.1"/>
    </source>
</evidence>
<feature type="chain" id="PRO_5042195555" evidence="1">
    <location>
        <begin position="24"/>
        <end position="554"/>
    </location>
</feature>
<proteinExistence type="predicted"/>
<dbReference type="InterPro" id="IPR002035">
    <property type="entry name" value="VWF_A"/>
</dbReference>
<name>A0AAE4B7G0_9RHOB</name>
<accession>A0AAE4B7G0</accession>